<protein>
    <submittedName>
        <fullName evidence="2">Uncharacterized protein</fullName>
    </submittedName>
</protein>
<keyword evidence="1" id="KW-0472">Membrane</keyword>
<keyword evidence="1" id="KW-1133">Transmembrane helix</keyword>
<organism evidence="2 3">
    <name type="scientific">Yoonia vestfoldensis</name>
    <dbReference type="NCBI Taxonomy" id="245188"/>
    <lineage>
        <taxon>Bacteria</taxon>
        <taxon>Pseudomonadati</taxon>
        <taxon>Pseudomonadota</taxon>
        <taxon>Alphaproteobacteria</taxon>
        <taxon>Rhodobacterales</taxon>
        <taxon>Paracoccaceae</taxon>
        <taxon>Yoonia</taxon>
    </lineage>
</organism>
<reference evidence="2 3" key="1">
    <citation type="submission" date="2017-05" db="EMBL/GenBank/DDBJ databases">
        <title>Genome Sequence of Loktanella vestfoldensis Strain SMR4r Isolated from a Culture of the Diatom Skeletonema marinoi.</title>
        <authorList>
            <person name="Topel M."/>
            <person name="Pinder M.I.M."/>
            <person name="Johansson O.N."/>
            <person name="Kourtchenko O."/>
            <person name="Godhe A."/>
            <person name="Clarke A.K."/>
        </authorList>
    </citation>
    <scope>NUCLEOTIDE SEQUENCE [LARGE SCALE GENOMIC DNA]</scope>
    <source>
        <strain evidence="2 3">SMR4r</strain>
    </source>
</reference>
<keyword evidence="3" id="KW-1185">Reference proteome</keyword>
<dbReference type="Proteomes" id="UP000195273">
    <property type="component" value="Chromosome"/>
</dbReference>
<accession>A0A1Y0EFI4</accession>
<dbReference type="AlphaFoldDB" id="A0A1Y0EFI4"/>
<dbReference type="KEGG" id="lvs:LOKVESSMR4R_03091"/>
<sequence>MGKLQTIVQNHDIMSDAGFSSALKEARTVSEGELHFVAGYDPGPQSKPFQHMIALAKAELGRREAAEQRKLVWISAASGLAGVIVGAILTAVLT</sequence>
<name>A0A1Y0EFI4_9RHOB</name>
<feature type="transmembrane region" description="Helical" evidence="1">
    <location>
        <begin position="71"/>
        <end position="93"/>
    </location>
</feature>
<evidence type="ECO:0000313" key="2">
    <source>
        <dbReference type="EMBL" id="ARU02374.1"/>
    </source>
</evidence>
<evidence type="ECO:0000256" key="1">
    <source>
        <dbReference type="SAM" id="Phobius"/>
    </source>
</evidence>
<dbReference type="RefSeq" id="WP_087210248.1">
    <property type="nucleotide sequence ID" value="NZ_CP021431.1"/>
</dbReference>
<dbReference type="EMBL" id="CP021431">
    <property type="protein sequence ID" value="ARU02374.1"/>
    <property type="molecule type" value="Genomic_DNA"/>
</dbReference>
<proteinExistence type="predicted"/>
<evidence type="ECO:0000313" key="3">
    <source>
        <dbReference type="Proteomes" id="UP000195273"/>
    </source>
</evidence>
<keyword evidence="1" id="KW-0812">Transmembrane</keyword>
<gene>
    <name evidence="2" type="ORF">LOKVESSMR4R_03091</name>
</gene>